<sequence>MSADPADLAALPKAHLHVHLEGAMRPATLAELAASAGVDVPPIRGYRGFTEFGDRYKAASALVDTPQQLRRLVTEVVEDAAADGAAWIEPHFYPPRYAGLPSFGSAEEALELVIDAGRAAADRLGIGCGIMVSALREFDPAEAVELAKLAARYADAGVVSFGLAADESLFPPEPFAEAFALARDAGLTSAPHAGELAGPASVHGAIDALGARRICHGVRAVEDPALVERLVTEEIVLDVCPTSNVMLDVVPDLDAHPLARLLDAGVRCTLNGDDPLLFGPGVLGEYELARTALGLSDAQLAGMARTSIEASGAPAEIREPALAAVAAWGQ</sequence>
<dbReference type="NCBIfam" id="TIGR01430">
    <property type="entry name" value="aden_deam"/>
    <property type="match status" value="1"/>
</dbReference>
<dbReference type="GO" id="GO:0019239">
    <property type="term" value="F:deaminase activity"/>
    <property type="evidence" value="ECO:0007669"/>
    <property type="project" value="InterPro"/>
</dbReference>
<keyword evidence="4" id="KW-0378">Hydrolase</keyword>
<dbReference type="GO" id="GO:0016814">
    <property type="term" value="F:hydrolase activity, acting on carbon-nitrogen (but not peptide) bonds, in cyclic amidines"/>
    <property type="evidence" value="ECO:0007669"/>
    <property type="project" value="UniProtKB-ARBA"/>
</dbReference>
<dbReference type="AlphaFoldDB" id="A0A1G7W570"/>
<dbReference type="InterPro" id="IPR032466">
    <property type="entry name" value="Metal_Hydrolase"/>
</dbReference>
<reference evidence="7 8" key="1">
    <citation type="submission" date="2016-10" db="EMBL/GenBank/DDBJ databases">
        <authorList>
            <person name="de Groot N.N."/>
        </authorList>
    </citation>
    <scope>NUCLEOTIDE SEQUENCE [LARGE SCALE GENOMIC DNA]</scope>
    <source>
        <strain evidence="7 8">CGMCC 4.3143</strain>
    </source>
</reference>
<dbReference type="PANTHER" id="PTHR43114:SF6">
    <property type="entry name" value="ADENINE DEAMINASE"/>
    <property type="match status" value="1"/>
</dbReference>
<accession>A0A1G7W570</accession>
<evidence type="ECO:0000259" key="6">
    <source>
        <dbReference type="Pfam" id="PF00962"/>
    </source>
</evidence>
<dbReference type="Proteomes" id="UP000198967">
    <property type="component" value="Unassembled WGS sequence"/>
</dbReference>
<name>A0A1G7W570_PSEOR</name>
<keyword evidence="8" id="KW-1185">Reference proteome</keyword>
<evidence type="ECO:0000256" key="5">
    <source>
        <dbReference type="ARBA" id="ARBA00022833"/>
    </source>
</evidence>
<dbReference type="STRING" id="366584.SAMN05216377_1148"/>
<dbReference type="Pfam" id="PF00962">
    <property type="entry name" value="A_deaminase"/>
    <property type="match status" value="1"/>
</dbReference>
<dbReference type="EMBL" id="FNBE01000014">
    <property type="protein sequence ID" value="SDG67021.1"/>
    <property type="molecule type" value="Genomic_DNA"/>
</dbReference>
<proteinExistence type="inferred from homology"/>
<comment type="cofactor">
    <cofactor evidence="1">
        <name>Zn(2+)</name>
        <dbReference type="ChEBI" id="CHEBI:29105"/>
    </cofactor>
</comment>
<feature type="domain" description="Adenosine deaminase" evidence="6">
    <location>
        <begin position="12"/>
        <end position="325"/>
    </location>
</feature>
<dbReference type="InterPro" id="IPR006330">
    <property type="entry name" value="Ado/ade_deaminase"/>
</dbReference>
<dbReference type="RefSeq" id="WP_093087428.1">
    <property type="nucleotide sequence ID" value="NZ_FNBE01000014.1"/>
</dbReference>
<dbReference type="InterPro" id="IPR001365">
    <property type="entry name" value="A_deaminase_dom"/>
</dbReference>
<dbReference type="OrthoDB" id="105475at2"/>
<evidence type="ECO:0000256" key="1">
    <source>
        <dbReference type="ARBA" id="ARBA00001947"/>
    </source>
</evidence>
<gene>
    <name evidence="7" type="ORF">SAMN05216377_1148</name>
</gene>
<dbReference type="GO" id="GO:0046872">
    <property type="term" value="F:metal ion binding"/>
    <property type="evidence" value="ECO:0007669"/>
    <property type="project" value="UniProtKB-KW"/>
</dbReference>
<dbReference type="Gene3D" id="3.20.20.140">
    <property type="entry name" value="Metal-dependent hydrolases"/>
    <property type="match status" value="1"/>
</dbReference>
<evidence type="ECO:0000256" key="2">
    <source>
        <dbReference type="ARBA" id="ARBA00006676"/>
    </source>
</evidence>
<evidence type="ECO:0000313" key="7">
    <source>
        <dbReference type="EMBL" id="SDG67021.1"/>
    </source>
</evidence>
<keyword evidence="5" id="KW-0862">Zinc</keyword>
<evidence type="ECO:0000256" key="4">
    <source>
        <dbReference type="ARBA" id="ARBA00022801"/>
    </source>
</evidence>
<organism evidence="7 8">
    <name type="scientific">Pseudonocardia oroxyli</name>
    <dbReference type="NCBI Taxonomy" id="366584"/>
    <lineage>
        <taxon>Bacteria</taxon>
        <taxon>Bacillati</taxon>
        <taxon>Actinomycetota</taxon>
        <taxon>Actinomycetes</taxon>
        <taxon>Pseudonocardiales</taxon>
        <taxon>Pseudonocardiaceae</taxon>
        <taxon>Pseudonocardia</taxon>
    </lineage>
</organism>
<evidence type="ECO:0000313" key="8">
    <source>
        <dbReference type="Proteomes" id="UP000198967"/>
    </source>
</evidence>
<dbReference type="PANTHER" id="PTHR43114">
    <property type="entry name" value="ADENINE DEAMINASE"/>
    <property type="match status" value="1"/>
</dbReference>
<evidence type="ECO:0000256" key="3">
    <source>
        <dbReference type="ARBA" id="ARBA00022723"/>
    </source>
</evidence>
<comment type="similarity">
    <text evidence="2">Belongs to the metallo-dependent hydrolases superfamily. Adenosine and AMP deaminases family.</text>
</comment>
<protein>
    <submittedName>
        <fullName evidence="7">Adenosine deaminase</fullName>
    </submittedName>
</protein>
<keyword evidence="3" id="KW-0479">Metal-binding</keyword>
<dbReference type="SUPFAM" id="SSF51556">
    <property type="entry name" value="Metallo-dependent hydrolases"/>
    <property type="match status" value="1"/>
</dbReference>